<dbReference type="PROSITE" id="PS50164">
    <property type="entry name" value="GIY_YIG"/>
    <property type="match status" value="1"/>
</dbReference>
<dbReference type="AlphaFoldDB" id="A0AA95KF41"/>
<gene>
    <name evidence="3" type="ORF">QE210_18735</name>
</gene>
<dbReference type="Proteomes" id="UP001177595">
    <property type="component" value="Plasmid paPv2"/>
</dbReference>
<dbReference type="Gene3D" id="3.40.1440.10">
    <property type="entry name" value="GIY-YIG endonuclease"/>
    <property type="match status" value="1"/>
</dbReference>
<dbReference type="SUPFAM" id="SSF82771">
    <property type="entry name" value="GIY-YIG endonuclease"/>
    <property type="match status" value="1"/>
</dbReference>
<dbReference type="EMBL" id="CP123506">
    <property type="protein sequence ID" value="WGM03519.1"/>
    <property type="molecule type" value="Genomic_DNA"/>
</dbReference>
<organism evidence="3 4">
    <name type="scientific">Arsenophonus nasoniae</name>
    <name type="common">son-killer infecting Nasonia vitripennis</name>
    <dbReference type="NCBI Taxonomy" id="638"/>
    <lineage>
        <taxon>Bacteria</taxon>
        <taxon>Pseudomonadati</taxon>
        <taxon>Pseudomonadota</taxon>
        <taxon>Gammaproteobacteria</taxon>
        <taxon>Enterobacterales</taxon>
        <taxon>Morganellaceae</taxon>
        <taxon>Arsenophonus</taxon>
    </lineage>
</organism>
<dbReference type="PANTHER" id="PTHR34477">
    <property type="entry name" value="UPF0213 PROTEIN YHBQ"/>
    <property type="match status" value="1"/>
</dbReference>
<dbReference type="Pfam" id="PF01541">
    <property type="entry name" value="GIY-YIG"/>
    <property type="match status" value="1"/>
</dbReference>
<feature type="domain" description="GIY-YIG" evidence="2">
    <location>
        <begin position="4"/>
        <end position="79"/>
    </location>
</feature>
<dbReference type="InterPro" id="IPR000305">
    <property type="entry name" value="GIY-YIG_endonuc"/>
</dbReference>
<evidence type="ECO:0000259" key="2">
    <source>
        <dbReference type="PROSITE" id="PS50164"/>
    </source>
</evidence>
<reference evidence="3" key="1">
    <citation type="submission" date="2023-04" db="EMBL/GenBank/DDBJ databases">
        <title>Genome dynamics across the evolutionary transition to endosymbiosis.</title>
        <authorList>
            <person name="Siozios S."/>
            <person name="Nadal-Jimenez P."/>
            <person name="Azagi T."/>
            <person name="Sprong H."/>
            <person name="Frost C.L."/>
            <person name="Parratt S.R."/>
            <person name="Taylor G."/>
            <person name="Brettell L."/>
            <person name="Lew K.C."/>
            <person name="Croft L."/>
            <person name="King K.C."/>
            <person name="Brockhurst M.A."/>
            <person name="Hypsa V."/>
            <person name="Novakova E."/>
            <person name="Darby A.C."/>
            <person name="Hurst G.D.D."/>
        </authorList>
    </citation>
    <scope>NUCLEOTIDE SEQUENCE</scope>
    <source>
        <strain evidence="3">APv</strain>
        <plasmid evidence="3">paPv2</plasmid>
    </source>
</reference>
<evidence type="ECO:0000313" key="4">
    <source>
        <dbReference type="Proteomes" id="UP001177595"/>
    </source>
</evidence>
<comment type="similarity">
    <text evidence="1">Belongs to the UPF0213 family.</text>
</comment>
<dbReference type="InterPro" id="IPR035901">
    <property type="entry name" value="GIY-YIG_endonuc_sf"/>
</dbReference>
<geneLocation type="plasmid" evidence="3 4">
    <name>paPv2</name>
</geneLocation>
<name>A0AA95KF41_9GAMM</name>
<keyword evidence="3" id="KW-0614">Plasmid</keyword>
<protein>
    <submittedName>
        <fullName evidence="3">GIY-YIG nuclease family protein</fullName>
    </submittedName>
</protein>
<sequence>MAKTDWIIYIIRNRYDELYTGITTDITRRFQQHQLGKGAKALKGKSPLLLVYQSKLANHAEALSFEYQIKQLTKAQKEQLVTDQPLYLVDYFVKLSVIRIRKELINSK</sequence>
<evidence type="ECO:0000313" key="3">
    <source>
        <dbReference type="EMBL" id="WGM03519.1"/>
    </source>
</evidence>
<accession>A0AA95KF41</accession>
<dbReference type="InterPro" id="IPR050190">
    <property type="entry name" value="UPF0213_domain"/>
</dbReference>
<dbReference type="CDD" id="cd10456">
    <property type="entry name" value="GIY-YIG_UPF0213"/>
    <property type="match status" value="1"/>
</dbReference>
<evidence type="ECO:0000256" key="1">
    <source>
        <dbReference type="ARBA" id="ARBA00007435"/>
    </source>
</evidence>
<dbReference type="PANTHER" id="PTHR34477:SF1">
    <property type="entry name" value="UPF0213 PROTEIN YHBQ"/>
    <property type="match status" value="1"/>
</dbReference>
<proteinExistence type="inferred from homology"/>